<dbReference type="GeneID" id="62680763"/>
<accession>A0A5J6T253</accession>
<sequence length="99" mass="10419">MIDKSYTDKMIELIGPRLADLFLATVPAATHGEILRQVIDHGGDLSSVATVTATVWQVGSSCARHTLIRTVPGGYLVETFEPLTGSGAVLASVPVEVAK</sequence>
<dbReference type="RefSeq" id="YP_009998181.1">
    <property type="nucleotide sequence ID" value="NC_052984.1"/>
</dbReference>
<protein>
    <submittedName>
        <fullName evidence="1">Prevent-host-death protein</fullName>
    </submittedName>
</protein>
<name>A0A5J6T253_9CAUD</name>
<evidence type="ECO:0000313" key="1">
    <source>
        <dbReference type="EMBL" id="QFG04416.1"/>
    </source>
</evidence>
<dbReference type="EMBL" id="MN317029">
    <property type="protein sequence ID" value="QFG04416.1"/>
    <property type="molecule type" value="Genomic_DNA"/>
</dbReference>
<dbReference type="Proteomes" id="UP000326305">
    <property type="component" value="Segment"/>
</dbReference>
<proteinExistence type="predicted"/>
<organism evidence="1 2">
    <name type="scientific">Aeromonas phage vB_AhyS-A18P4</name>
    <dbReference type="NCBI Taxonomy" id="2608321"/>
    <lineage>
        <taxon>Viruses</taxon>
        <taxon>Duplodnaviria</taxon>
        <taxon>Heunggongvirae</taxon>
        <taxon>Uroviricota</taxon>
        <taxon>Caudoviricetes</taxon>
        <taxon>Casjensviridae</taxon>
        <taxon>Sharonstreetvirus</taxon>
        <taxon>Sharonstreetvirus A18P4</taxon>
    </lineage>
</organism>
<keyword evidence="2" id="KW-1185">Reference proteome</keyword>
<dbReference type="KEGG" id="vg:62680763"/>
<reference evidence="1 2" key="1">
    <citation type="submission" date="2019-08" db="EMBL/GenBank/DDBJ databases">
        <authorList>
            <person name="Zhang R."/>
        </authorList>
    </citation>
    <scope>NUCLEOTIDE SEQUENCE [LARGE SCALE GENOMIC DNA]</scope>
</reference>
<evidence type="ECO:0000313" key="2">
    <source>
        <dbReference type="Proteomes" id="UP000326305"/>
    </source>
</evidence>